<evidence type="ECO:0000313" key="6">
    <source>
        <dbReference type="Proteomes" id="UP000653472"/>
    </source>
</evidence>
<dbReference type="GO" id="GO:0008887">
    <property type="term" value="F:glycerate kinase activity"/>
    <property type="evidence" value="ECO:0007669"/>
    <property type="project" value="UniProtKB-UniRule"/>
</dbReference>
<protein>
    <submittedName>
        <fullName evidence="5">Glycerate kinase</fullName>
    </submittedName>
</protein>
<evidence type="ECO:0000256" key="4">
    <source>
        <dbReference type="PIRNR" id="PIRNR006078"/>
    </source>
</evidence>
<keyword evidence="6" id="KW-1185">Reference proteome</keyword>
<dbReference type="InterPro" id="IPR018193">
    <property type="entry name" value="Glyc_kinase_flavodox-like_fold"/>
</dbReference>
<evidence type="ECO:0000313" key="5">
    <source>
        <dbReference type="EMBL" id="NKF23226.1"/>
    </source>
</evidence>
<gene>
    <name evidence="5" type="ORF">G7Y82_12960</name>
</gene>
<evidence type="ECO:0000256" key="1">
    <source>
        <dbReference type="ARBA" id="ARBA00006284"/>
    </source>
</evidence>
<proteinExistence type="inferred from homology"/>
<dbReference type="PANTHER" id="PTHR21599">
    <property type="entry name" value="GLYCERATE KINASE"/>
    <property type="match status" value="1"/>
</dbReference>
<dbReference type="Gene3D" id="3.40.50.10350">
    <property type="entry name" value="Glycerate kinase, domain 1"/>
    <property type="match status" value="1"/>
</dbReference>
<reference evidence="5" key="1">
    <citation type="submission" date="2020-03" db="EMBL/GenBank/DDBJ databases">
        <title>Solimonas marina sp. nov., isolated from deep seawater of the Pacific Ocean.</title>
        <authorList>
            <person name="Liu X."/>
            <person name="Lai Q."/>
            <person name="Sun F."/>
            <person name="Gai Y."/>
            <person name="Li G."/>
            <person name="Shao Z."/>
        </authorList>
    </citation>
    <scope>NUCLEOTIDE SEQUENCE</scope>
    <source>
        <strain evidence="5">C16B3</strain>
    </source>
</reference>
<evidence type="ECO:0000256" key="2">
    <source>
        <dbReference type="ARBA" id="ARBA00022679"/>
    </source>
</evidence>
<dbReference type="AlphaFoldDB" id="A0A970BAC3"/>
<dbReference type="InterPro" id="IPR036129">
    <property type="entry name" value="Glycerate_kinase_sf"/>
</dbReference>
<dbReference type="SUPFAM" id="SSF110738">
    <property type="entry name" value="Glycerate kinase I"/>
    <property type="match status" value="1"/>
</dbReference>
<dbReference type="Gene3D" id="3.90.1510.10">
    <property type="entry name" value="Glycerate kinase, domain 2"/>
    <property type="match status" value="1"/>
</dbReference>
<dbReference type="EMBL" id="JAAVXB010000007">
    <property type="protein sequence ID" value="NKF23226.1"/>
    <property type="molecule type" value="Genomic_DNA"/>
</dbReference>
<dbReference type="RefSeq" id="WP_168148557.1">
    <property type="nucleotide sequence ID" value="NZ_JAAVXB010000007.1"/>
</dbReference>
<dbReference type="Proteomes" id="UP000653472">
    <property type="component" value="Unassembled WGS sequence"/>
</dbReference>
<dbReference type="PIRSF" id="PIRSF006078">
    <property type="entry name" value="GlxK"/>
    <property type="match status" value="1"/>
</dbReference>
<dbReference type="InterPro" id="IPR018197">
    <property type="entry name" value="Glycerate_kinase_RE-like"/>
</dbReference>
<keyword evidence="3 4" id="KW-0418">Kinase</keyword>
<comment type="caution">
    <text evidence="5">The sequence shown here is derived from an EMBL/GenBank/DDBJ whole genome shotgun (WGS) entry which is preliminary data.</text>
</comment>
<organism evidence="5 6">
    <name type="scientific">Solimonas marina</name>
    <dbReference type="NCBI Taxonomy" id="2714601"/>
    <lineage>
        <taxon>Bacteria</taxon>
        <taxon>Pseudomonadati</taxon>
        <taxon>Pseudomonadota</taxon>
        <taxon>Gammaproteobacteria</taxon>
        <taxon>Nevskiales</taxon>
        <taxon>Nevskiaceae</taxon>
        <taxon>Solimonas</taxon>
    </lineage>
</organism>
<keyword evidence="2 4" id="KW-0808">Transferase</keyword>
<accession>A0A970BAC3</accession>
<dbReference type="InterPro" id="IPR004381">
    <property type="entry name" value="Glycerate_kinase"/>
</dbReference>
<dbReference type="PANTHER" id="PTHR21599:SF0">
    <property type="entry name" value="GLYCERATE KINASE"/>
    <property type="match status" value="1"/>
</dbReference>
<dbReference type="NCBIfam" id="TIGR00045">
    <property type="entry name" value="glycerate kinase"/>
    <property type="match status" value="1"/>
</dbReference>
<dbReference type="Pfam" id="PF02595">
    <property type="entry name" value="Gly_kinase"/>
    <property type="match status" value="1"/>
</dbReference>
<evidence type="ECO:0000256" key="3">
    <source>
        <dbReference type="ARBA" id="ARBA00022777"/>
    </source>
</evidence>
<sequence>MKTIVIAPDSFKESLSARGVAEAIRDGLAQVWPDAEYRLRPMADGGEGTVAVVLDAGIGAQPRTARVHGPLGGDVDAQWAWLPQARLAILDMAAASGLMLVDADRRDAGLACSHGTGELMRAALDAGAQRIIIGIGGSATNDGGAGLLRALGVQLRDAAARPLPPGGRALQALASIDLTQLDPRLAHVHVEVAADVRNPLCGPDGASHIFGPQKGADAAQVQQLDAALWHFADLCAQTLGRDERDSIGAGAAGGVGFALKAFFGATFRPGVDVVAELVGLDDALRDADLVITGEGRVDRQTLNGKTPFGVARHAARHHAPVLVLAGSLGDGYEALYEHGISAAFSLVPRPMPLSDALSGAAPLLRERARDIARLWQAAASAPS</sequence>
<dbReference type="GO" id="GO:0031388">
    <property type="term" value="P:organic acid phosphorylation"/>
    <property type="evidence" value="ECO:0007669"/>
    <property type="project" value="UniProtKB-UniRule"/>
</dbReference>
<name>A0A970BAC3_9GAMM</name>
<comment type="similarity">
    <text evidence="1 4">Belongs to the glycerate kinase type-1 family.</text>
</comment>